<evidence type="ECO:0000313" key="2">
    <source>
        <dbReference type="Proteomes" id="UP000600547"/>
    </source>
</evidence>
<accession>A0A8H9GM24</accession>
<dbReference type="EMBL" id="BMQG01000003">
    <property type="protein sequence ID" value="GGM38083.1"/>
    <property type="molecule type" value="Genomic_DNA"/>
</dbReference>
<proteinExistence type="predicted"/>
<gene>
    <name evidence="1" type="ORF">GCM10008956_13060</name>
</gene>
<comment type="caution">
    <text evidence="1">The sequence shown here is derived from an EMBL/GenBank/DDBJ whole genome shotgun (WGS) entry which is preliminary data.</text>
</comment>
<dbReference type="AlphaFoldDB" id="A0A8H9GM24"/>
<protein>
    <submittedName>
        <fullName evidence="1">Uncharacterized protein</fullName>
    </submittedName>
</protein>
<dbReference type="Proteomes" id="UP000600547">
    <property type="component" value="Unassembled WGS sequence"/>
</dbReference>
<organism evidence="1 2">
    <name type="scientific">Deinococcus arenae</name>
    <dbReference type="NCBI Taxonomy" id="1452751"/>
    <lineage>
        <taxon>Bacteria</taxon>
        <taxon>Thermotogati</taxon>
        <taxon>Deinococcota</taxon>
        <taxon>Deinococci</taxon>
        <taxon>Deinococcales</taxon>
        <taxon>Deinococcaceae</taxon>
        <taxon>Deinococcus</taxon>
    </lineage>
</organism>
<sequence>MLKVFLLGHTYAHSGQRPVHLSTKAVALITYLALEGRVHHRDHMAALLWNHGDARQNLRVELARIRSAGISGFPLGERLLTVHHSSTDLDAWESGLQECGAYSDEQVQGWLSIIRGLPLSGLDDLGGSEFRTWVDHQRHLIINRLAEGLEQAYKAYARQRRSVAAQMVNARLQLLGCPTLPPLSEHVDKVQFEREESAQLREIMRRVTQHPQVLLLRGEIGSGKSYEVRRLVQESQALGIYCDSHSLHLTLAIIAQRIRPHLPPELAQELGLTLSQAPSQGQVVAVASALTQLSVPAVLYFDQAERASAELAGLIQLLVNSDTRVLCVLSTRQTEPGAPGPGGALVQQLRRVLPEERSHVVRLQPLPLSSVTDVLRQLEPLQPAETTELQALKLLQTTGGNPLLLREALQDRTGEHLTYATMAERLDSEIDSWPAPLRQGLEALSLLLTPLNEALVAELEVTAPGEATRFLSDAHACGALCEHQRLQGARLSAERIQTLGTRTALDSLFRDEHLRVRLASRLSPPRRLEMNRRLARLFAQRDPGLSRFYAARAGLEARDLGAPLSAADRTLTPVPRLSGAAPTLVEPPPTTPVSQAPLSVDGYRLMLDHGWLRVLRRGRYGPAQTLTVQIPVGPEDTAPRSVTLIWRLDDFSGAFQFDPREVPFPLGVWTARGGAVLTPYDQPDFEEQGQPVTALSTVTLGQWMRHTLPLPARDTGPWIELRCRSLDLNLTIAALQIGSARRLPVRASGALIPSVA</sequence>
<name>A0A8H9GM24_9DEIO</name>
<dbReference type="RefSeq" id="WP_162621515.1">
    <property type="nucleotide sequence ID" value="NZ_BMQG01000003.1"/>
</dbReference>
<keyword evidence="2" id="KW-1185">Reference proteome</keyword>
<reference evidence="2" key="1">
    <citation type="journal article" date="2019" name="Int. J. Syst. Evol. Microbiol.">
        <title>The Global Catalogue of Microorganisms (GCM) 10K type strain sequencing project: providing services to taxonomists for standard genome sequencing and annotation.</title>
        <authorList>
            <consortium name="The Broad Institute Genomics Platform"/>
            <consortium name="The Broad Institute Genome Sequencing Center for Infectious Disease"/>
            <person name="Wu L."/>
            <person name="Ma J."/>
        </authorList>
    </citation>
    <scope>NUCLEOTIDE SEQUENCE [LARGE SCALE GENOMIC DNA]</scope>
    <source>
        <strain evidence="2">JCM 31047</strain>
    </source>
</reference>
<dbReference type="InterPro" id="IPR027417">
    <property type="entry name" value="P-loop_NTPase"/>
</dbReference>
<dbReference type="SUPFAM" id="SSF52540">
    <property type="entry name" value="P-loop containing nucleoside triphosphate hydrolases"/>
    <property type="match status" value="1"/>
</dbReference>
<evidence type="ECO:0000313" key="1">
    <source>
        <dbReference type="EMBL" id="GGM38083.1"/>
    </source>
</evidence>